<keyword evidence="3 10" id="KW-0552">Olfaction</keyword>
<evidence type="ECO:0000259" key="11">
    <source>
        <dbReference type="PROSITE" id="PS50262"/>
    </source>
</evidence>
<feature type="transmembrane region" description="Helical" evidence="10">
    <location>
        <begin position="96"/>
        <end position="118"/>
    </location>
</feature>
<organism evidence="12 13">
    <name type="scientific">Xiphorhynchus elegans</name>
    <name type="common">elegant woodcreeper</name>
    <dbReference type="NCBI Taxonomy" id="269412"/>
    <lineage>
        <taxon>Eukaryota</taxon>
        <taxon>Metazoa</taxon>
        <taxon>Chordata</taxon>
        <taxon>Craniata</taxon>
        <taxon>Vertebrata</taxon>
        <taxon>Euteleostomi</taxon>
        <taxon>Archelosauria</taxon>
        <taxon>Archosauria</taxon>
        <taxon>Dinosauria</taxon>
        <taxon>Saurischia</taxon>
        <taxon>Theropoda</taxon>
        <taxon>Coelurosauria</taxon>
        <taxon>Aves</taxon>
        <taxon>Neognathae</taxon>
        <taxon>Neoaves</taxon>
        <taxon>Telluraves</taxon>
        <taxon>Australaves</taxon>
        <taxon>Passeriformes</taxon>
        <taxon>Dendrocolaptidae</taxon>
        <taxon>Xiphorhynchus</taxon>
    </lineage>
</organism>
<evidence type="ECO:0000256" key="9">
    <source>
        <dbReference type="RuleBase" id="RU000688"/>
    </source>
</evidence>
<feature type="non-terminal residue" evidence="12">
    <location>
        <position position="1"/>
    </location>
</feature>
<keyword evidence="10" id="KW-0716">Sensory transduction</keyword>
<evidence type="ECO:0000256" key="7">
    <source>
        <dbReference type="ARBA" id="ARBA00023170"/>
    </source>
</evidence>
<evidence type="ECO:0000256" key="5">
    <source>
        <dbReference type="ARBA" id="ARBA00023040"/>
    </source>
</evidence>
<keyword evidence="7 9" id="KW-0675">Receptor</keyword>
<feature type="non-terminal residue" evidence="12">
    <location>
        <position position="308"/>
    </location>
</feature>
<feature type="transmembrane region" description="Helical" evidence="10">
    <location>
        <begin position="20"/>
        <end position="45"/>
    </location>
</feature>
<evidence type="ECO:0000256" key="4">
    <source>
        <dbReference type="ARBA" id="ARBA00022989"/>
    </source>
</evidence>
<keyword evidence="10" id="KW-1003">Cell membrane</keyword>
<feature type="transmembrane region" description="Helical" evidence="10">
    <location>
        <begin position="269"/>
        <end position="288"/>
    </location>
</feature>
<comment type="subcellular location">
    <subcellularLocation>
        <location evidence="10">Cell membrane</location>
        <topology evidence="10">Multi-pass membrane protein</topology>
    </subcellularLocation>
    <subcellularLocation>
        <location evidence="1">Membrane</location>
        <topology evidence="1">Multi-pass membrane protein</topology>
    </subcellularLocation>
</comment>
<keyword evidence="4 10" id="KW-1133">Transmembrane helix</keyword>
<dbReference type="AlphaFoldDB" id="A0A7L3P697"/>
<dbReference type="InterPro" id="IPR017452">
    <property type="entry name" value="GPCR_Rhodpsn_7TM"/>
</dbReference>
<evidence type="ECO:0000256" key="8">
    <source>
        <dbReference type="ARBA" id="ARBA00023224"/>
    </source>
</evidence>
<reference evidence="12 13" key="1">
    <citation type="submission" date="2019-09" db="EMBL/GenBank/DDBJ databases">
        <title>Bird 10,000 Genomes (B10K) Project - Family phase.</title>
        <authorList>
            <person name="Zhang G."/>
        </authorList>
    </citation>
    <scope>NUCLEOTIDE SEQUENCE [LARGE SCALE GENOMIC DNA]</scope>
    <source>
        <strain evidence="12">OUT-0059</strain>
        <tissue evidence="12">Muscle</tissue>
    </source>
</reference>
<evidence type="ECO:0000256" key="6">
    <source>
        <dbReference type="ARBA" id="ARBA00023136"/>
    </source>
</evidence>
<accession>A0A7L3P697</accession>
<evidence type="ECO:0000256" key="1">
    <source>
        <dbReference type="ARBA" id="ARBA00004141"/>
    </source>
</evidence>
<dbReference type="FunFam" id="1.20.1070.10:FF:000007">
    <property type="entry name" value="Olfactory receptor"/>
    <property type="match status" value="1"/>
</dbReference>
<evidence type="ECO:0000313" key="13">
    <source>
        <dbReference type="Proteomes" id="UP000551443"/>
    </source>
</evidence>
<dbReference type="Pfam" id="PF13853">
    <property type="entry name" value="7tm_4"/>
    <property type="match status" value="1"/>
</dbReference>
<feature type="domain" description="G-protein coupled receptors family 1 profile" evidence="11">
    <location>
        <begin position="39"/>
        <end position="286"/>
    </location>
</feature>
<dbReference type="Gene3D" id="1.20.1070.10">
    <property type="entry name" value="Rhodopsin 7-helix transmembrane proteins"/>
    <property type="match status" value="1"/>
</dbReference>
<dbReference type="GO" id="GO:0004984">
    <property type="term" value="F:olfactory receptor activity"/>
    <property type="evidence" value="ECO:0007669"/>
    <property type="project" value="InterPro"/>
</dbReference>
<proteinExistence type="inferred from homology"/>
<dbReference type="InterPro" id="IPR000276">
    <property type="entry name" value="GPCR_Rhodpsn"/>
</dbReference>
<sequence length="308" mass="33461">MDHTNNVTEFILHGLTQDRTVAKVCCLLFSLFYATTILGNLLIIVTVRTSDQLNSPMYFLLSSLSFIDMSYATVSAPKLIHDLLVEEKTISFAGCMAQLFGTHFFGCTEVFLLMAMAYDRCVAICSPLHYPSVVSPRLCGCLVGASALGGLVHALLQTLLVLQLPFCGPRNGLDHYFCDVHPLLALACADTRAVTVAVAISSGVVVLGCFAVLVVSYGVILAALSTRSAQGRLRALSTCSSHILAVLLFFGPCVFVHLRPSVTLPADKVVSVLYTIIAPMLNPFIYALRNRDVKNGVSRLWSRALKRR</sequence>
<dbReference type="PRINTS" id="PR00245">
    <property type="entry name" value="OLFACTORYR"/>
</dbReference>
<evidence type="ECO:0000256" key="2">
    <source>
        <dbReference type="ARBA" id="ARBA00022692"/>
    </source>
</evidence>
<keyword evidence="6 10" id="KW-0472">Membrane</keyword>
<dbReference type="EMBL" id="VZUH01001213">
    <property type="protein sequence ID" value="NXU84901.1"/>
    <property type="molecule type" value="Genomic_DNA"/>
</dbReference>
<dbReference type="PRINTS" id="PR00237">
    <property type="entry name" value="GPCRRHODOPSN"/>
</dbReference>
<dbReference type="PROSITE" id="PS00237">
    <property type="entry name" value="G_PROTEIN_RECEP_F1_1"/>
    <property type="match status" value="1"/>
</dbReference>
<feature type="transmembrane region" description="Helical" evidence="10">
    <location>
        <begin position="193"/>
        <end position="224"/>
    </location>
</feature>
<dbReference type="CDD" id="cd15939">
    <property type="entry name" value="7tmA_OR4A-like"/>
    <property type="match status" value="1"/>
</dbReference>
<keyword evidence="5 9" id="KW-0297">G-protein coupled receptor</keyword>
<dbReference type="PROSITE" id="PS50262">
    <property type="entry name" value="G_PROTEIN_RECEP_F1_2"/>
    <property type="match status" value="1"/>
</dbReference>
<evidence type="ECO:0000313" key="12">
    <source>
        <dbReference type="EMBL" id="NXU84901.1"/>
    </source>
</evidence>
<dbReference type="InterPro" id="IPR000725">
    <property type="entry name" value="Olfact_rcpt"/>
</dbReference>
<dbReference type="Proteomes" id="UP000551443">
    <property type="component" value="Unassembled WGS sequence"/>
</dbReference>
<protein>
    <recommendedName>
        <fullName evidence="10">Olfactory receptor</fullName>
    </recommendedName>
</protein>
<keyword evidence="13" id="KW-1185">Reference proteome</keyword>
<feature type="transmembrane region" description="Helical" evidence="10">
    <location>
        <begin position="236"/>
        <end position="257"/>
    </location>
</feature>
<comment type="similarity">
    <text evidence="9">Belongs to the G-protein coupled receptor 1 family.</text>
</comment>
<dbReference type="GO" id="GO:0004930">
    <property type="term" value="F:G protein-coupled receptor activity"/>
    <property type="evidence" value="ECO:0007669"/>
    <property type="project" value="UniProtKB-KW"/>
</dbReference>
<comment type="caution">
    <text evidence="12">The sequence shown here is derived from an EMBL/GenBank/DDBJ whole genome shotgun (WGS) entry which is preliminary data.</text>
</comment>
<dbReference type="PANTHER" id="PTHR48002">
    <property type="entry name" value="OLFACTORY RECEPTOR"/>
    <property type="match status" value="1"/>
</dbReference>
<feature type="transmembrane region" description="Helical" evidence="10">
    <location>
        <begin position="138"/>
        <end position="156"/>
    </location>
</feature>
<dbReference type="SUPFAM" id="SSF81321">
    <property type="entry name" value="Family A G protein-coupled receptor-like"/>
    <property type="match status" value="1"/>
</dbReference>
<dbReference type="GO" id="GO:0005886">
    <property type="term" value="C:plasma membrane"/>
    <property type="evidence" value="ECO:0007669"/>
    <property type="project" value="UniProtKB-SubCell"/>
</dbReference>
<gene>
    <name evidence="12" type="primary">Or4s2</name>
    <name evidence="12" type="ORF">XIPELE_R00005</name>
</gene>
<name>A0A7L3P697_9DEND</name>
<dbReference type="InterPro" id="IPR050427">
    <property type="entry name" value="Olfactory_Receptors"/>
</dbReference>
<evidence type="ECO:0000256" key="10">
    <source>
        <dbReference type="RuleBase" id="RU363047"/>
    </source>
</evidence>
<keyword evidence="8 9" id="KW-0807">Transducer</keyword>
<keyword evidence="2 9" id="KW-0812">Transmembrane</keyword>
<evidence type="ECO:0000256" key="3">
    <source>
        <dbReference type="ARBA" id="ARBA00022725"/>
    </source>
</evidence>